<evidence type="ECO:0000313" key="1">
    <source>
        <dbReference type="EMBL" id="SPP33979.1"/>
    </source>
</evidence>
<protein>
    <submittedName>
        <fullName evidence="1">Uncharacterized protein</fullName>
    </submittedName>
</protein>
<dbReference type="AlphaFoldDB" id="A0A3B0JFS7"/>
<accession>A0A3B0JFS7</accession>
<reference evidence="1" key="1">
    <citation type="submission" date="2018-04" db="EMBL/GenBank/DDBJ databases">
        <authorList>
            <person name="Go L.Y."/>
            <person name="Mitchell J.A."/>
        </authorList>
    </citation>
    <scope>NUCLEOTIDE SEQUENCE</scope>
    <source>
        <strain evidence="1">WBAF</strain>
    </source>
</reference>
<name>A0A3B0JFS7_9RICK</name>
<dbReference type="EMBL" id="OUNF01000174">
    <property type="protein sequence ID" value="SPP33979.1"/>
    <property type="molecule type" value="Genomic_DNA"/>
</dbReference>
<gene>
    <name evidence="1" type="ORF">WBAF_0619</name>
</gene>
<sequence length="61" mass="6758">MSINLKTANGVILVPILLGSRTGNKNWILVSSIEMIISIGFLTNQNVNKFTNCEKDKRIPV</sequence>
<proteinExistence type="predicted"/>
<organism evidence="1">
    <name type="scientific">Wolbachia endosymbiont of Aleurodicus floccissimus</name>
    <dbReference type="NCBI Taxonomy" id="2152762"/>
    <lineage>
        <taxon>Bacteria</taxon>
        <taxon>Pseudomonadati</taxon>
        <taxon>Pseudomonadota</taxon>
        <taxon>Alphaproteobacteria</taxon>
        <taxon>Rickettsiales</taxon>
        <taxon>Anaplasmataceae</taxon>
        <taxon>Wolbachieae</taxon>
        <taxon>Wolbachia</taxon>
    </lineage>
</organism>